<comment type="caution">
    <text evidence="2">The sequence shown here is derived from an EMBL/GenBank/DDBJ whole genome shotgun (WGS) entry which is preliminary data.</text>
</comment>
<evidence type="ECO:0000313" key="3">
    <source>
        <dbReference type="Proteomes" id="UP001054837"/>
    </source>
</evidence>
<keyword evidence="3" id="KW-1185">Reference proteome</keyword>
<proteinExistence type="predicted"/>
<dbReference type="AlphaFoldDB" id="A0AAV4PW10"/>
<accession>A0AAV4PW10</accession>
<feature type="compositionally biased region" description="Polar residues" evidence="1">
    <location>
        <begin position="33"/>
        <end position="44"/>
    </location>
</feature>
<dbReference type="Proteomes" id="UP001054837">
    <property type="component" value="Unassembled WGS sequence"/>
</dbReference>
<gene>
    <name evidence="2" type="ORF">CDAR_417751</name>
</gene>
<sequence>MKYQVPQGVVPQQSMPKHSYQTNGLNASKRAQKVSSNYKGQRQQSLLQGNCLSFKDSGFHGKEGKDSSTPKFMKERRGWGWKPNIQQFPLPFHEKSRLSSQNHQRSSRALMGRRKFGATFKVMACVLCEERDSRSKIWPGTCQRFACWHWTPFILFCGSR</sequence>
<feature type="region of interest" description="Disordered" evidence="1">
    <location>
        <begin position="1"/>
        <end position="44"/>
    </location>
</feature>
<feature type="region of interest" description="Disordered" evidence="1">
    <location>
        <begin position="56"/>
        <end position="77"/>
    </location>
</feature>
<feature type="compositionally biased region" description="Polar residues" evidence="1">
    <location>
        <begin position="10"/>
        <end position="26"/>
    </location>
</feature>
<evidence type="ECO:0000256" key="1">
    <source>
        <dbReference type="SAM" id="MobiDB-lite"/>
    </source>
</evidence>
<name>A0AAV4PW10_9ARAC</name>
<evidence type="ECO:0000313" key="2">
    <source>
        <dbReference type="EMBL" id="GIY00077.1"/>
    </source>
</evidence>
<organism evidence="2 3">
    <name type="scientific">Caerostris darwini</name>
    <dbReference type="NCBI Taxonomy" id="1538125"/>
    <lineage>
        <taxon>Eukaryota</taxon>
        <taxon>Metazoa</taxon>
        <taxon>Ecdysozoa</taxon>
        <taxon>Arthropoda</taxon>
        <taxon>Chelicerata</taxon>
        <taxon>Arachnida</taxon>
        <taxon>Araneae</taxon>
        <taxon>Araneomorphae</taxon>
        <taxon>Entelegynae</taxon>
        <taxon>Araneoidea</taxon>
        <taxon>Araneidae</taxon>
        <taxon>Caerostris</taxon>
    </lineage>
</organism>
<reference evidence="2 3" key="1">
    <citation type="submission" date="2021-06" db="EMBL/GenBank/DDBJ databases">
        <title>Caerostris darwini draft genome.</title>
        <authorList>
            <person name="Kono N."/>
            <person name="Arakawa K."/>
        </authorList>
    </citation>
    <scope>NUCLEOTIDE SEQUENCE [LARGE SCALE GENOMIC DNA]</scope>
</reference>
<protein>
    <submittedName>
        <fullName evidence="2">Uncharacterized protein</fullName>
    </submittedName>
</protein>
<feature type="compositionally biased region" description="Basic and acidic residues" evidence="1">
    <location>
        <begin position="57"/>
        <end position="77"/>
    </location>
</feature>
<dbReference type="EMBL" id="BPLQ01003390">
    <property type="protein sequence ID" value="GIY00077.1"/>
    <property type="molecule type" value="Genomic_DNA"/>
</dbReference>